<evidence type="ECO:0000256" key="7">
    <source>
        <dbReference type="ARBA" id="ARBA00051843"/>
    </source>
</evidence>
<dbReference type="EC" id="2.3.2.13" evidence="6"/>
<dbReference type="InterPro" id="IPR013808">
    <property type="entry name" value="Transglutaminase_AS"/>
</dbReference>
<dbReference type="InterPro" id="IPR014756">
    <property type="entry name" value="Ig_E-set"/>
</dbReference>
<feature type="active site" evidence="8">
    <location>
        <position position="403"/>
    </location>
</feature>
<dbReference type="OrthoDB" id="437511at2759"/>
<keyword evidence="2" id="KW-0808">Transferase</keyword>
<feature type="binding site" evidence="9">
    <location>
        <position position="521"/>
    </location>
    <ligand>
        <name>Ca(2+)</name>
        <dbReference type="ChEBI" id="CHEBI:29108"/>
    </ligand>
</feature>
<dbReference type="PROSITE" id="PS00547">
    <property type="entry name" value="TRANSGLUTAMINASES"/>
    <property type="match status" value="1"/>
</dbReference>
<feature type="binding site" evidence="9">
    <location>
        <position position="468"/>
    </location>
    <ligand>
        <name>Ca(2+)</name>
        <dbReference type="ChEBI" id="CHEBI:29108"/>
    </ligand>
</feature>
<protein>
    <recommendedName>
        <fullName evidence="6">protein-glutamine gamma-glutamyltransferase</fullName>
        <ecNumber evidence="6">2.3.2.13</ecNumber>
    </recommendedName>
</protein>
<comment type="catalytic activity">
    <reaction evidence="7">
        <text>L-glutaminyl-[protein] + L-lysyl-[protein] = [protein]-L-lysyl-N(6)-5-L-glutamyl-[protein] + NH4(+)</text>
        <dbReference type="Rhea" id="RHEA:54816"/>
        <dbReference type="Rhea" id="RHEA-COMP:9752"/>
        <dbReference type="Rhea" id="RHEA-COMP:10207"/>
        <dbReference type="Rhea" id="RHEA-COMP:14005"/>
        <dbReference type="ChEBI" id="CHEBI:28938"/>
        <dbReference type="ChEBI" id="CHEBI:29969"/>
        <dbReference type="ChEBI" id="CHEBI:30011"/>
        <dbReference type="ChEBI" id="CHEBI:138370"/>
        <dbReference type="EC" id="2.3.2.13"/>
    </reaction>
</comment>
<feature type="active site" evidence="8">
    <location>
        <position position="426"/>
    </location>
</feature>
<dbReference type="PANTHER" id="PTHR11590:SF69">
    <property type="entry name" value="RE08173P"/>
    <property type="match status" value="1"/>
</dbReference>
<dbReference type="Pfam" id="PF00927">
    <property type="entry name" value="Transglut_C"/>
    <property type="match status" value="2"/>
</dbReference>
<dbReference type="InterPro" id="IPR002931">
    <property type="entry name" value="Transglutaminase-like"/>
</dbReference>
<accession>A0A9P0KWX0</accession>
<dbReference type="SUPFAM" id="SSF54001">
    <property type="entry name" value="Cysteine proteinases"/>
    <property type="match status" value="1"/>
</dbReference>
<comment type="similarity">
    <text evidence="1">Belongs to the transglutaminase superfamily. Transglutaminase family.</text>
</comment>
<evidence type="ECO:0000256" key="1">
    <source>
        <dbReference type="ARBA" id="ARBA00005968"/>
    </source>
</evidence>
<evidence type="ECO:0000259" key="10">
    <source>
        <dbReference type="SMART" id="SM00460"/>
    </source>
</evidence>
<keyword evidence="12" id="KW-1185">Reference proteome</keyword>
<dbReference type="InterPro" id="IPR001102">
    <property type="entry name" value="Transglutaminase_N"/>
</dbReference>
<dbReference type="EMBL" id="CAKOFQ010006988">
    <property type="protein sequence ID" value="CAH1985942.1"/>
    <property type="molecule type" value="Genomic_DNA"/>
</dbReference>
<feature type="domain" description="Transglutaminase-like" evidence="10">
    <location>
        <begin position="336"/>
        <end position="429"/>
    </location>
</feature>
<dbReference type="InterPro" id="IPR050779">
    <property type="entry name" value="Transglutaminase"/>
</dbReference>
<dbReference type="InterPro" id="IPR036238">
    <property type="entry name" value="Transglutaminase_C_sf"/>
</dbReference>
<dbReference type="InterPro" id="IPR023608">
    <property type="entry name" value="Transglutaminase_animal"/>
</dbReference>
<name>A0A9P0KWX0_ACAOB</name>
<evidence type="ECO:0000256" key="3">
    <source>
        <dbReference type="ARBA" id="ARBA00022723"/>
    </source>
</evidence>
<keyword evidence="3 9" id="KW-0479">Metal-binding</keyword>
<evidence type="ECO:0000256" key="9">
    <source>
        <dbReference type="PIRSR" id="PIRSR000459-2"/>
    </source>
</evidence>
<dbReference type="InterPro" id="IPR013783">
    <property type="entry name" value="Ig-like_fold"/>
</dbReference>
<evidence type="ECO:0000256" key="6">
    <source>
        <dbReference type="ARBA" id="ARBA00024222"/>
    </source>
</evidence>
<dbReference type="GO" id="GO:0046872">
    <property type="term" value="F:metal ion binding"/>
    <property type="evidence" value="ECO:0007669"/>
    <property type="project" value="UniProtKB-KW"/>
</dbReference>
<comment type="cofactor">
    <cofactor evidence="9">
        <name>Ca(2+)</name>
        <dbReference type="ChEBI" id="CHEBI:29108"/>
    </cofactor>
    <text evidence="9">Binds 1 Ca(2+) ion per subunit.</text>
</comment>
<dbReference type="InterPro" id="IPR036985">
    <property type="entry name" value="Transglutaminase-like_sf"/>
</dbReference>
<organism evidence="11 12">
    <name type="scientific">Acanthoscelides obtectus</name>
    <name type="common">Bean weevil</name>
    <name type="synonym">Bruchus obtectus</name>
    <dbReference type="NCBI Taxonomy" id="200917"/>
    <lineage>
        <taxon>Eukaryota</taxon>
        <taxon>Metazoa</taxon>
        <taxon>Ecdysozoa</taxon>
        <taxon>Arthropoda</taxon>
        <taxon>Hexapoda</taxon>
        <taxon>Insecta</taxon>
        <taxon>Pterygota</taxon>
        <taxon>Neoptera</taxon>
        <taxon>Endopterygota</taxon>
        <taxon>Coleoptera</taxon>
        <taxon>Polyphaga</taxon>
        <taxon>Cucujiformia</taxon>
        <taxon>Chrysomeloidea</taxon>
        <taxon>Chrysomelidae</taxon>
        <taxon>Bruchinae</taxon>
        <taxon>Bruchini</taxon>
        <taxon>Acanthoscelides</taxon>
    </lineage>
</organism>
<dbReference type="SUPFAM" id="SSF49309">
    <property type="entry name" value="Transglutaminase, two C-terminal domains"/>
    <property type="match status" value="2"/>
</dbReference>
<dbReference type="AlphaFoldDB" id="A0A9P0KWX0"/>
<sequence length="767" mass="87425">MGRFPRLCPNGRCFRFTWTPTNENYMQALPKPKEANGTADCHRFHDGPLETDVTDGVLVSEKEKEPDILIIKEIDPCININGGLHHTSKYELMNREIDPQLVVRRGQNFTLKLILNRPYDEERDGVSFIFTVEDEEKPSHGNGTMVAVPLLKKTDRHLPWNVTIDGTDGNTLSVQVKPAPDSVVARWRMDVDTKLIDNGAYSYSWTTGIYIIFNPWCKLDQVYMKSDEWKEEAVLNESGMMWRGTYNRVKPVIWKYDQFEKDILDCSLYLVREIGNVRSNFRADPVHITRALAAAVNAADDLGAVQGNWSNDFGGGTPPTKWIGSKEILQKYYKKKKPVKYGQCWVFAGVLTTICRALGIPARPVTNYSSAHDTQNSLTVDYFADETGAMVEELNSDSIWTYHVWTEAWMERLDLGAHYGGWQAIDATPQELSGESYKCGPASVVAVKMAEILKPYDGNFLFAEVNADKIFWKYSGPTQPLKLLRKDIHGIGKMICTKSPTSFEREDITYTYKHPEKTVEERTTMLRALQQTRNLFSRYYLNEDFNDIHFNFKLLDDIKIGQTFNACMEMKNRSSNKEYKVTVTLRVDTVSYTGRMGDNVKSETFAVSIKPNSTQEVKLPVTYEEYSKHLLDQSAFTISCMATIEDTKFEYFAQDDFRIRKPDIKIVLKNPPVRNHEVTADIYVENPLPVSLRKGEFTIEGPGIERKLKIRIKDAVPPGGHAKAQFTFTPQASGKETIAAKFVCREMDDVDGYLEINVDEPKEQNGQ</sequence>
<dbReference type="Pfam" id="PF00868">
    <property type="entry name" value="Transglut_N"/>
    <property type="match status" value="1"/>
</dbReference>
<dbReference type="Pfam" id="PF01841">
    <property type="entry name" value="Transglut_core"/>
    <property type="match status" value="1"/>
</dbReference>
<dbReference type="PANTHER" id="PTHR11590">
    <property type="entry name" value="PROTEIN-GLUTAMINE GAMMA-GLUTAMYLTRANSFERASE"/>
    <property type="match status" value="1"/>
</dbReference>
<keyword evidence="4 9" id="KW-0106">Calcium</keyword>
<gene>
    <name evidence="11" type="ORF">ACAOBT_LOCUS16956</name>
</gene>
<evidence type="ECO:0000256" key="5">
    <source>
        <dbReference type="ARBA" id="ARBA00023315"/>
    </source>
</evidence>
<dbReference type="FunFam" id="2.60.40.10:FF:002167">
    <property type="entry name" value="Transglutaminase, isoform B"/>
    <property type="match status" value="1"/>
</dbReference>
<evidence type="ECO:0000313" key="11">
    <source>
        <dbReference type="EMBL" id="CAH1985942.1"/>
    </source>
</evidence>
<evidence type="ECO:0000256" key="2">
    <source>
        <dbReference type="ARBA" id="ARBA00022679"/>
    </source>
</evidence>
<dbReference type="PIRSF" id="PIRSF000459">
    <property type="entry name" value="TGM_EBP42"/>
    <property type="match status" value="1"/>
</dbReference>
<dbReference type="FunFam" id="2.60.40.10:FF:000090">
    <property type="entry name" value="Protein-glutamine gamma-glutamyltransferase 2"/>
    <property type="match status" value="1"/>
</dbReference>
<reference evidence="11" key="1">
    <citation type="submission" date="2022-03" db="EMBL/GenBank/DDBJ databases">
        <authorList>
            <person name="Sayadi A."/>
        </authorList>
    </citation>
    <scope>NUCLEOTIDE SEQUENCE</scope>
</reference>
<feature type="binding site" evidence="9">
    <location>
        <position position="516"/>
    </location>
    <ligand>
        <name>Ca(2+)</name>
        <dbReference type="ChEBI" id="CHEBI:29108"/>
    </ligand>
</feature>
<keyword evidence="5" id="KW-0012">Acyltransferase</keyword>
<dbReference type="SMART" id="SM00460">
    <property type="entry name" value="TGc"/>
    <property type="match status" value="1"/>
</dbReference>
<proteinExistence type="inferred from homology"/>
<dbReference type="InterPro" id="IPR008958">
    <property type="entry name" value="Transglutaminase_C"/>
</dbReference>
<evidence type="ECO:0000256" key="8">
    <source>
        <dbReference type="PIRSR" id="PIRSR000459-1"/>
    </source>
</evidence>
<dbReference type="Proteomes" id="UP001152888">
    <property type="component" value="Unassembled WGS sequence"/>
</dbReference>
<dbReference type="Gene3D" id="2.60.40.10">
    <property type="entry name" value="Immunoglobulins"/>
    <property type="match status" value="3"/>
</dbReference>
<dbReference type="FunFam" id="2.60.40.10:FF:000171">
    <property type="entry name" value="protein-glutamine gamma-glutamyltransferase 6"/>
    <property type="match status" value="1"/>
</dbReference>
<feature type="binding site" evidence="9">
    <location>
        <position position="466"/>
    </location>
    <ligand>
        <name>Ca(2+)</name>
        <dbReference type="ChEBI" id="CHEBI:29108"/>
    </ligand>
</feature>
<dbReference type="FunFam" id="3.90.260.10:FF:000001">
    <property type="entry name" value="Protein-glutamine gamma-glutamyltransferase 2"/>
    <property type="match status" value="1"/>
</dbReference>
<dbReference type="GO" id="GO:0003810">
    <property type="term" value="F:protein-glutamine gamma-glutamyltransferase activity"/>
    <property type="evidence" value="ECO:0007669"/>
    <property type="project" value="UniProtKB-EC"/>
</dbReference>
<feature type="active site" evidence="8">
    <location>
        <position position="344"/>
    </location>
</feature>
<evidence type="ECO:0000313" key="12">
    <source>
        <dbReference type="Proteomes" id="UP001152888"/>
    </source>
</evidence>
<dbReference type="InterPro" id="IPR038765">
    <property type="entry name" value="Papain-like_cys_pep_sf"/>
</dbReference>
<dbReference type="Gene3D" id="3.90.260.10">
    <property type="entry name" value="Transglutaminase-like"/>
    <property type="match status" value="1"/>
</dbReference>
<comment type="caution">
    <text evidence="11">The sequence shown here is derived from an EMBL/GenBank/DDBJ whole genome shotgun (WGS) entry which is preliminary data.</text>
</comment>
<dbReference type="SUPFAM" id="SSF81296">
    <property type="entry name" value="E set domains"/>
    <property type="match status" value="1"/>
</dbReference>
<evidence type="ECO:0000256" key="4">
    <source>
        <dbReference type="ARBA" id="ARBA00022837"/>
    </source>
</evidence>